<comment type="similarity">
    <text evidence="1">Belongs to the type IA topoisomerase family.</text>
</comment>
<dbReference type="InterPro" id="IPR003601">
    <property type="entry name" value="Topo_IA_2"/>
</dbReference>
<feature type="domain" description="CUE" evidence="2">
    <location>
        <begin position="229"/>
        <end position="272"/>
    </location>
</feature>
<reference evidence="4" key="3">
    <citation type="submission" date="2016-06" db="UniProtKB">
        <authorList>
            <consortium name="WormBaseParasite"/>
        </authorList>
    </citation>
    <scope>IDENTIFICATION</scope>
</reference>
<dbReference type="GO" id="GO:0043130">
    <property type="term" value="F:ubiquitin binding"/>
    <property type="evidence" value="ECO:0007669"/>
    <property type="project" value="InterPro"/>
</dbReference>
<evidence type="ECO:0000259" key="2">
    <source>
        <dbReference type="PROSITE" id="PS51140"/>
    </source>
</evidence>
<dbReference type="GO" id="GO:0003677">
    <property type="term" value="F:DNA binding"/>
    <property type="evidence" value="ECO:0007669"/>
    <property type="project" value="UniProtKB-KW"/>
</dbReference>
<dbReference type="InterPro" id="IPR009060">
    <property type="entry name" value="UBA-like_sf"/>
</dbReference>
<dbReference type="InterPro" id="IPR034144">
    <property type="entry name" value="TOPRIM_TopoIII"/>
</dbReference>
<keyword evidence="3" id="KW-1185">Reference proteome</keyword>
<dbReference type="InterPro" id="IPR000380">
    <property type="entry name" value="Topo_IA"/>
</dbReference>
<dbReference type="AlphaFoldDB" id="A0A183BNJ9"/>
<dbReference type="Gene3D" id="1.10.8.10">
    <property type="entry name" value="DNA helicase RuvA subunit, C-terminal domain"/>
    <property type="match status" value="1"/>
</dbReference>
<comment type="function">
    <text evidence="1">Introduces a single-strand break via transesterification at a target site in duplex DNA. Releases the supercoiling and torsional tension of DNA introduced during the DNA replication and transcription by transiently cleaving and rejoining one strand of the DNA duplex. The scissile phosphodiester is attacked by the catalytic tyrosine of the enzyme, resulting in the formation of a DNA-(5'-phosphotyrosyl)-enzyme intermediate and the expulsion of a 3'-OH DNA strand.</text>
</comment>
<dbReference type="Gene3D" id="3.40.50.140">
    <property type="match status" value="1"/>
</dbReference>
<dbReference type="Proteomes" id="UP000050741">
    <property type="component" value="Unassembled WGS sequence"/>
</dbReference>
<dbReference type="PANTHER" id="PTHR11390">
    <property type="entry name" value="PROKARYOTIC DNA TOPOISOMERASE"/>
    <property type="match status" value="1"/>
</dbReference>
<name>A0A183BNJ9_GLOPA</name>
<dbReference type="InterPro" id="IPR006171">
    <property type="entry name" value="TOPRIM_dom"/>
</dbReference>
<dbReference type="PANTHER" id="PTHR11390:SF20">
    <property type="entry name" value="DNA TOPOISOMERASE 3-BETA-1"/>
    <property type="match status" value="1"/>
</dbReference>
<keyword evidence="1" id="KW-0799">Topoisomerase</keyword>
<protein>
    <recommendedName>
        <fullName evidence="1">DNA topoisomerase</fullName>
        <ecNumber evidence="1">5.6.2.1</ecNumber>
    </recommendedName>
</protein>
<dbReference type="InterPro" id="IPR013824">
    <property type="entry name" value="Topo_IA_cen_sub1"/>
</dbReference>
<keyword evidence="1" id="KW-0238">DNA-binding</keyword>
<dbReference type="SMART" id="SM00546">
    <property type="entry name" value="CUE"/>
    <property type="match status" value="1"/>
</dbReference>
<dbReference type="SMART" id="SM00493">
    <property type="entry name" value="TOPRIM"/>
    <property type="match status" value="1"/>
</dbReference>
<sequence>MNVLMVAEKPIAAEAIAKILSDEKCIEKGRNGHSVFEYTANFRGKPANFRVTSTFGHMMCLDFTKPYQPRFKRRVNPFELFLCPIERKEDTDMNMCRFLASEAKNCDILVLWLDCDMEGENICFEVMDAVRQAMNGPSGGVGFMENVYRARFSAITDKEIKNAMESLGKPNYNVSLAVEARQELDLRIGCAFTRFQNEYFKEVIRDVLAATGGGKALTVSALIEMSKSKPEPELDGLQDMFPNIRREVIRDVLKANRGDRDSAGSALLEMTN</sequence>
<dbReference type="SMART" id="SM00436">
    <property type="entry name" value="TOP1Bc"/>
    <property type="match status" value="1"/>
</dbReference>
<accession>A0A183BNJ9</accession>
<comment type="catalytic activity">
    <reaction evidence="1">
        <text>ATP-independent breakage of single-stranded DNA, followed by passage and rejoining.</text>
        <dbReference type="EC" id="5.6.2.1"/>
    </reaction>
</comment>
<evidence type="ECO:0000313" key="4">
    <source>
        <dbReference type="WBParaSite" id="GPLIN_000218500"/>
    </source>
</evidence>
<keyword evidence="1" id="KW-0413">Isomerase</keyword>
<dbReference type="WBParaSite" id="GPLIN_000218500">
    <property type="protein sequence ID" value="GPLIN_000218500"/>
    <property type="gene ID" value="GPLIN_000218500"/>
</dbReference>
<dbReference type="InterPro" id="IPR003892">
    <property type="entry name" value="CUE"/>
</dbReference>
<reference evidence="3" key="2">
    <citation type="submission" date="2014-05" db="EMBL/GenBank/DDBJ databases">
        <title>The genome and life-stage specific transcriptomes of Globodera pallida elucidate key aspects of plant parasitism by a cyst nematode.</title>
        <authorList>
            <person name="Cotton J.A."/>
            <person name="Lilley C.J."/>
            <person name="Jones L.M."/>
            <person name="Kikuchi T."/>
            <person name="Reid A.J."/>
            <person name="Thorpe P."/>
            <person name="Tsai I.J."/>
            <person name="Beasley H."/>
            <person name="Blok V."/>
            <person name="Cock P.J.A."/>
            <person name="Van den Akker S.E."/>
            <person name="Holroyd N."/>
            <person name="Hunt M."/>
            <person name="Mantelin S."/>
            <person name="Naghra H."/>
            <person name="Pain A."/>
            <person name="Palomares-Rius J.E."/>
            <person name="Zarowiecki M."/>
            <person name="Berriman M."/>
            <person name="Jones J.T."/>
            <person name="Urwin P.E."/>
        </authorList>
    </citation>
    <scope>NUCLEOTIDE SEQUENCE [LARGE SCALE GENOMIC DNA]</scope>
    <source>
        <strain evidence="3">Lindley</strain>
    </source>
</reference>
<dbReference type="PROSITE" id="PS51140">
    <property type="entry name" value="CUE"/>
    <property type="match status" value="1"/>
</dbReference>
<dbReference type="InterPro" id="IPR023405">
    <property type="entry name" value="Topo_IA_core_domain"/>
</dbReference>
<dbReference type="CDD" id="cd03362">
    <property type="entry name" value="TOPRIM_TopoIA_TopoIII"/>
    <property type="match status" value="1"/>
</dbReference>
<dbReference type="SUPFAM" id="SSF56712">
    <property type="entry name" value="Prokaryotic type I DNA topoisomerase"/>
    <property type="match status" value="1"/>
</dbReference>
<dbReference type="GO" id="GO:0006265">
    <property type="term" value="P:DNA topological change"/>
    <property type="evidence" value="ECO:0007669"/>
    <property type="project" value="InterPro"/>
</dbReference>
<dbReference type="Pfam" id="PF02845">
    <property type="entry name" value="CUE"/>
    <property type="match status" value="1"/>
</dbReference>
<dbReference type="GO" id="GO:0006281">
    <property type="term" value="P:DNA repair"/>
    <property type="evidence" value="ECO:0007669"/>
    <property type="project" value="TreeGrafter"/>
</dbReference>
<evidence type="ECO:0000256" key="1">
    <source>
        <dbReference type="RuleBase" id="RU362092"/>
    </source>
</evidence>
<dbReference type="SUPFAM" id="SSF46934">
    <property type="entry name" value="UBA-like"/>
    <property type="match status" value="1"/>
</dbReference>
<dbReference type="Gene3D" id="1.10.460.10">
    <property type="entry name" value="Topoisomerase I, domain 2"/>
    <property type="match status" value="1"/>
</dbReference>
<dbReference type="GO" id="GO:0003917">
    <property type="term" value="F:DNA topoisomerase type I (single strand cut, ATP-independent) activity"/>
    <property type="evidence" value="ECO:0007669"/>
    <property type="project" value="UniProtKB-EC"/>
</dbReference>
<dbReference type="Pfam" id="PF01751">
    <property type="entry name" value="Toprim"/>
    <property type="match status" value="1"/>
</dbReference>
<organism evidence="3 4">
    <name type="scientific">Globodera pallida</name>
    <name type="common">Potato cyst nematode worm</name>
    <name type="synonym">Heterodera pallida</name>
    <dbReference type="NCBI Taxonomy" id="36090"/>
    <lineage>
        <taxon>Eukaryota</taxon>
        <taxon>Metazoa</taxon>
        <taxon>Ecdysozoa</taxon>
        <taxon>Nematoda</taxon>
        <taxon>Chromadorea</taxon>
        <taxon>Rhabditida</taxon>
        <taxon>Tylenchina</taxon>
        <taxon>Tylenchomorpha</taxon>
        <taxon>Tylenchoidea</taxon>
        <taxon>Heteroderidae</taxon>
        <taxon>Heteroderinae</taxon>
        <taxon>Globodera</taxon>
    </lineage>
</organism>
<evidence type="ECO:0000313" key="3">
    <source>
        <dbReference type="Proteomes" id="UP000050741"/>
    </source>
</evidence>
<proteinExistence type="inferred from homology"/>
<dbReference type="GO" id="GO:0006310">
    <property type="term" value="P:DNA recombination"/>
    <property type="evidence" value="ECO:0007669"/>
    <property type="project" value="TreeGrafter"/>
</dbReference>
<dbReference type="EC" id="5.6.2.1" evidence="1"/>
<reference evidence="3" key="1">
    <citation type="submission" date="2013-12" db="EMBL/GenBank/DDBJ databases">
        <authorList>
            <person name="Aslett M."/>
        </authorList>
    </citation>
    <scope>NUCLEOTIDE SEQUENCE [LARGE SCALE GENOMIC DNA]</scope>
    <source>
        <strain evidence="3">Lindley</strain>
    </source>
</reference>
<dbReference type="GO" id="GO:0005634">
    <property type="term" value="C:nucleus"/>
    <property type="evidence" value="ECO:0007669"/>
    <property type="project" value="TreeGrafter"/>
</dbReference>